<evidence type="ECO:0000259" key="10">
    <source>
        <dbReference type="Pfam" id="PF25917"/>
    </source>
</evidence>
<proteinExistence type="inferred from homology"/>
<comment type="caution">
    <text evidence="13">The sequence shown here is derived from an EMBL/GenBank/DDBJ whole genome shotgun (WGS) entry which is preliminary data.</text>
</comment>
<keyword evidence="14" id="KW-1185">Reference proteome</keyword>
<feature type="domain" description="Multidrug resistance protein MdtA-like beta-barrel" evidence="11">
    <location>
        <begin position="218"/>
        <end position="301"/>
    </location>
</feature>
<evidence type="ECO:0000259" key="9">
    <source>
        <dbReference type="Pfam" id="PF25876"/>
    </source>
</evidence>
<dbReference type="InterPro" id="IPR058626">
    <property type="entry name" value="MdtA-like_b-barrel"/>
</dbReference>
<protein>
    <submittedName>
        <fullName evidence="13">Efflux RND transporter periplasmic adaptor subunit</fullName>
    </submittedName>
</protein>
<dbReference type="Gene3D" id="2.40.30.170">
    <property type="match status" value="1"/>
</dbReference>
<dbReference type="InterPro" id="IPR006143">
    <property type="entry name" value="RND_pump_MFP"/>
</dbReference>
<feature type="domain" description="Multidrug resistance protein MdtA-like barrel-sandwich hybrid" evidence="10">
    <location>
        <begin position="72"/>
        <end position="213"/>
    </location>
</feature>
<keyword evidence="5" id="KW-0997">Cell inner membrane</keyword>
<dbReference type="Pfam" id="PF25944">
    <property type="entry name" value="Beta-barrel_RND"/>
    <property type="match status" value="1"/>
</dbReference>
<reference evidence="13 14" key="1">
    <citation type="submission" date="2022-07" db="EMBL/GenBank/DDBJ databases">
        <authorList>
            <person name="Li W.-J."/>
            <person name="Deng Q.-Q."/>
        </authorList>
    </citation>
    <scope>NUCLEOTIDE SEQUENCE [LARGE SCALE GENOMIC DNA]</scope>
    <source>
        <strain evidence="13 14">SYSU M60028</strain>
    </source>
</reference>
<keyword evidence="6" id="KW-0472">Membrane</keyword>
<feature type="domain" description="Multidrug resistance protein MdtA-like C-terminal permuted SH3" evidence="12">
    <location>
        <begin position="305"/>
        <end position="363"/>
    </location>
</feature>
<comment type="similarity">
    <text evidence="2">Belongs to the membrane fusion protein (MFP) (TC 8.A.1) family.</text>
</comment>
<keyword evidence="4" id="KW-1003">Cell membrane</keyword>
<evidence type="ECO:0000256" key="3">
    <source>
        <dbReference type="ARBA" id="ARBA00022448"/>
    </source>
</evidence>
<keyword evidence="7" id="KW-0175">Coiled coil</keyword>
<dbReference type="PANTHER" id="PTHR30469:SF12">
    <property type="entry name" value="MULTIDRUG RESISTANCE PROTEIN MDTA"/>
    <property type="match status" value="1"/>
</dbReference>
<gene>
    <name evidence="13" type="ORF">NK718_13845</name>
</gene>
<organism evidence="13 14">
    <name type="scientific">Alsobacter ponti</name>
    <dbReference type="NCBI Taxonomy" id="2962936"/>
    <lineage>
        <taxon>Bacteria</taxon>
        <taxon>Pseudomonadati</taxon>
        <taxon>Pseudomonadota</taxon>
        <taxon>Alphaproteobacteria</taxon>
        <taxon>Hyphomicrobiales</taxon>
        <taxon>Alsobacteraceae</taxon>
        <taxon>Alsobacter</taxon>
    </lineage>
</organism>
<dbReference type="Gene3D" id="2.40.50.100">
    <property type="match status" value="1"/>
</dbReference>
<dbReference type="InterPro" id="IPR058627">
    <property type="entry name" value="MdtA-like_C"/>
</dbReference>
<evidence type="ECO:0000256" key="2">
    <source>
        <dbReference type="ARBA" id="ARBA00009477"/>
    </source>
</evidence>
<dbReference type="Gene3D" id="1.10.287.470">
    <property type="entry name" value="Helix hairpin bin"/>
    <property type="match status" value="1"/>
</dbReference>
<evidence type="ECO:0000259" key="11">
    <source>
        <dbReference type="Pfam" id="PF25944"/>
    </source>
</evidence>
<name>A0ABT1LFV2_9HYPH</name>
<evidence type="ECO:0000256" key="4">
    <source>
        <dbReference type="ARBA" id="ARBA00022475"/>
    </source>
</evidence>
<dbReference type="InterPro" id="IPR058625">
    <property type="entry name" value="MdtA-like_BSH"/>
</dbReference>
<keyword evidence="3" id="KW-0813">Transport</keyword>
<dbReference type="NCBIfam" id="TIGR01730">
    <property type="entry name" value="RND_mfp"/>
    <property type="match status" value="1"/>
</dbReference>
<evidence type="ECO:0000259" key="12">
    <source>
        <dbReference type="Pfam" id="PF25967"/>
    </source>
</evidence>
<dbReference type="Pfam" id="PF25917">
    <property type="entry name" value="BSH_RND"/>
    <property type="match status" value="1"/>
</dbReference>
<dbReference type="InterPro" id="IPR058624">
    <property type="entry name" value="MdtA-like_HH"/>
</dbReference>
<feature type="region of interest" description="Disordered" evidence="8">
    <location>
        <begin position="370"/>
        <end position="436"/>
    </location>
</feature>
<evidence type="ECO:0000256" key="5">
    <source>
        <dbReference type="ARBA" id="ARBA00022519"/>
    </source>
</evidence>
<feature type="domain" description="Multidrug resistance protein MdtA-like alpha-helical hairpin" evidence="9">
    <location>
        <begin position="111"/>
        <end position="181"/>
    </location>
</feature>
<dbReference type="Gene3D" id="2.40.420.20">
    <property type="match status" value="1"/>
</dbReference>
<evidence type="ECO:0000256" key="7">
    <source>
        <dbReference type="SAM" id="Coils"/>
    </source>
</evidence>
<evidence type="ECO:0000313" key="13">
    <source>
        <dbReference type="EMBL" id="MCP8939605.1"/>
    </source>
</evidence>
<evidence type="ECO:0000256" key="8">
    <source>
        <dbReference type="SAM" id="MobiDB-lite"/>
    </source>
</evidence>
<dbReference type="SUPFAM" id="SSF111369">
    <property type="entry name" value="HlyD-like secretion proteins"/>
    <property type="match status" value="1"/>
</dbReference>
<sequence>MARTWRVTIPLVTLVVAGALLTPLFVDTGFGPQRQNRRREAQDPVSVLATPARLADVPVYIDGVGTARPAATVTVRPQVDGLLQKVLFREGQDVKKGDVLAQIDPAIYQAQLDQALAKKAQNEALLENAKRDLERYVRLAETNSVTRQQADTQRSTVAQLEAQLKSDQAAIDSARAYLAYTRIVAPIDGRTGIRALDEGNLVKQSDAAGLVTISQVSPIAVVFSVPQQQLPRITKAWSAGKVPVDAMDADNKAPLESGELQVIDNLVDQTTGTVRLKAEFPNRDMALWPGAFANVRLLVDTLEGVVVVPTAAVQRGPKGAFVYVVKPDSTVTVSPVMVGQQDDVQTVIASGLAADEKVVTTGFARLAEGTPVTVAAPEPLPEPNATPTVSRRQQRQQRQSGQGQRRPDAAQGQPARPADAGPRAEATPAPSAGTVR</sequence>
<evidence type="ECO:0000313" key="14">
    <source>
        <dbReference type="Proteomes" id="UP001205890"/>
    </source>
</evidence>
<dbReference type="Proteomes" id="UP001205890">
    <property type="component" value="Unassembled WGS sequence"/>
</dbReference>
<dbReference type="Pfam" id="PF25876">
    <property type="entry name" value="HH_MFP_RND"/>
    <property type="match status" value="1"/>
</dbReference>
<dbReference type="EMBL" id="JANCLU010000013">
    <property type="protein sequence ID" value="MCP8939605.1"/>
    <property type="molecule type" value="Genomic_DNA"/>
</dbReference>
<dbReference type="Pfam" id="PF25967">
    <property type="entry name" value="RND-MFP_C"/>
    <property type="match status" value="1"/>
</dbReference>
<comment type="subcellular location">
    <subcellularLocation>
        <location evidence="1">Cell membrane</location>
    </subcellularLocation>
</comment>
<feature type="coiled-coil region" evidence="7">
    <location>
        <begin position="112"/>
        <end position="139"/>
    </location>
</feature>
<dbReference type="RefSeq" id="WP_254743378.1">
    <property type="nucleotide sequence ID" value="NZ_JANCLU010000013.1"/>
</dbReference>
<evidence type="ECO:0000256" key="6">
    <source>
        <dbReference type="ARBA" id="ARBA00023136"/>
    </source>
</evidence>
<dbReference type="PANTHER" id="PTHR30469">
    <property type="entry name" value="MULTIDRUG RESISTANCE PROTEIN MDTA"/>
    <property type="match status" value="1"/>
</dbReference>
<accession>A0ABT1LFV2</accession>
<evidence type="ECO:0000256" key="1">
    <source>
        <dbReference type="ARBA" id="ARBA00004236"/>
    </source>
</evidence>